<dbReference type="EMBL" id="FNHB01000004">
    <property type="protein sequence ID" value="SDM38973.1"/>
    <property type="molecule type" value="Genomic_DNA"/>
</dbReference>
<dbReference type="InterPro" id="IPR036237">
    <property type="entry name" value="Xyl_isomerase-like_sf"/>
</dbReference>
<gene>
    <name evidence="2" type="ORF">SAMN04488502_104117</name>
</gene>
<reference evidence="2 3" key="1">
    <citation type="submission" date="2016-10" db="EMBL/GenBank/DDBJ databases">
        <authorList>
            <person name="de Groot N.N."/>
        </authorList>
    </citation>
    <scope>NUCLEOTIDE SEQUENCE [LARGE SCALE GENOMIC DNA]</scope>
    <source>
        <strain evidence="2 3">DSM 1736</strain>
    </source>
</reference>
<keyword evidence="3" id="KW-1185">Reference proteome</keyword>
<dbReference type="Proteomes" id="UP000214880">
    <property type="component" value="Unassembled WGS sequence"/>
</dbReference>
<protein>
    <submittedName>
        <fullName evidence="2">2-keto-myo-inositol isomerase</fullName>
    </submittedName>
</protein>
<dbReference type="STRING" id="146817.SAMN04488502_104117"/>
<dbReference type="GO" id="GO:0016853">
    <property type="term" value="F:isomerase activity"/>
    <property type="evidence" value="ECO:0007669"/>
    <property type="project" value="UniProtKB-KW"/>
</dbReference>
<dbReference type="RefSeq" id="WP_173812860.1">
    <property type="nucleotide sequence ID" value="NZ_FNHB01000004.1"/>
</dbReference>
<dbReference type="InterPro" id="IPR013022">
    <property type="entry name" value="Xyl_isomerase-like_TIM-brl"/>
</dbReference>
<dbReference type="Gene3D" id="3.20.20.150">
    <property type="entry name" value="Divalent-metal-dependent TIM barrel enzymes"/>
    <property type="match status" value="1"/>
</dbReference>
<dbReference type="Pfam" id="PF01261">
    <property type="entry name" value="AP_endonuc_2"/>
    <property type="match status" value="1"/>
</dbReference>
<evidence type="ECO:0000313" key="3">
    <source>
        <dbReference type="Proteomes" id="UP000214880"/>
    </source>
</evidence>
<accession>A0A1G9SU86</accession>
<feature type="domain" description="Xylose isomerase-like TIM barrel" evidence="1">
    <location>
        <begin position="25"/>
        <end position="271"/>
    </location>
</feature>
<dbReference type="InterPro" id="IPR050312">
    <property type="entry name" value="IolE/XylAMocC-like"/>
</dbReference>
<name>A0A1G9SU86_9FIRM</name>
<keyword evidence="2" id="KW-0413">Isomerase</keyword>
<dbReference type="PANTHER" id="PTHR12110:SF21">
    <property type="entry name" value="XYLOSE ISOMERASE-LIKE TIM BARREL DOMAIN-CONTAINING PROTEIN"/>
    <property type="match status" value="1"/>
</dbReference>
<organism evidence="2 3">
    <name type="scientific">Dendrosporobacter quercicolus</name>
    <dbReference type="NCBI Taxonomy" id="146817"/>
    <lineage>
        <taxon>Bacteria</taxon>
        <taxon>Bacillati</taxon>
        <taxon>Bacillota</taxon>
        <taxon>Negativicutes</taxon>
        <taxon>Selenomonadales</taxon>
        <taxon>Sporomusaceae</taxon>
        <taxon>Dendrosporobacter</taxon>
    </lineage>
</organism>
<evidence type="ECO:0000259" key="1">
    <source>
        <dbReference type="Pfam" id="PF01261"/>
    </source>
</evidence>
<dbReference type="SUPFAM" id="SSF51658">
    <property type="entry name" value="Xylose isomerase-like"/>
    <property type="match status" value="1"/>
</dbReference>
<dbReference type="PANTHER" id="PTHR12110">
    <property type="entry name" value="HYDROXYPYRUVATE ISOMERASE"/>
    <property type="match status" value="1"/>
</dbReference>
<evidence type="ECO:0000313" key="2">
    <source>
        <dbReference type="EMBL" id="SDM38973.1"/>
    </source>
</evidence>
<sequence length="277" mass="31877">MAVKLGMNEATCKENSTLEQDLMLCEKYHYSYIEIRLDMLKDYLQRHSIAELQSFFAASNVKPYAFNSIEDINFRTEEQWAKVVELFTFACEAGQKIGNPYIVVVPTMDDAMINKTEQEIFEDSVKVLRKLSDIAAPYDMKLAFEPIGNPRWCVRNLRQCMAIIDAVDRQNVGVAIDAFNLFLYDKLQDMAAIDLVPAEKIFVYHIDDSENLPLAELDHCHRLFPGDGVIPLAEITQRLHKKGYEGVASVELFRPEYWAMDPDDVFRLAAEKTRKFL</sequence>
<proteinExistence type="predicted"/>
<dbReference type="AlphaFoldDB" id="A0A1G9SU86"/>